<gene>
    <name evidence="9" type="primary">ogt_6</name>
    <name evidence="9" type="ORF">GALL_82120</name>
</gene>
<feature type="domain" description="Methylated-DNA-[protein]-cysteine S-methyltransferase DNA binding" evidence="8">
    <location>
        <begin position="90"/>
        <end position="169"/>
    </location>
</feature>
<dbReference type="Pfam" id="PF01035">
    <property type="entry name" value="DNA_binding_1"/>
    <property type="match status" value="1"/>
</dbReference>
<dbReference type="PANTHER" id="PTHR10815:SF5">
    <property type="entry name" value="METHYLATED-DNA--PROTEIN-CYSTEINE METHYLTRANSFERASE"/>
    <property type="match status" value="1"/>
</dbReference>
<dbReference type="InterPro" id="IPR036388">
    <property type="entry name" value="WH-like_DNA-bd_sf"/>
</dbReference>
<dbReference type="InterPro" id="IPR036631">
    <property type="entry name" value="MGMT_N_sf"/>
</dbReference>
<dbReference type="CDD" id="cd06445">
    <property type="entry name" value="ATase"/>
    <property type="match status" value="1"/>
</dbReference>
<sequence>MNKLILQTAHVSSPIGGILILSDQDGSIRAVEFENLVERMNRLLCAHYGAQGFTVLESRTPSRCALAVQAYFQGDLASLDSIEIATSGTPFQRTVWSALRRIEAGQTISYGALAARIGQPTASRAVGLANASNPIPLIVPCHRVIGADGSLTGYGGGLERKRWLLNHERNHSGLD</sequence>
<comment type="catalytic activity">
    <reaction evidence="1">
        <text>a 4-O-methyl-thymidine in DNA + L-cysteinyl-[protein] = a thymidine in DNA + S-methyl-L-cysteinyl-[protein]</text>
        <dbReference type="Rhea" id="RHEA:53428"/>
        <dbReference type="Rhea" id="RHEA-COMP:10131"/>
        <dbReference type="Rhea" id="RHEA-COMP:10132"/>
        <dbReference type="Rhea" id="RHEA-COMP:13555"/>
        <dbReference type="Rhea" id="RHEA-COMP:13556"/>
        <dbReference type="ChEBI" id="CHEBI:29950"/>
        <dbReference type="ChEBI" id="CHEBI:82612"/>
        <dbReference type="ChEBI" id="CHEBI:137386"/>
        <dbReference type="ChEBI" id="CHEBI:137387"/>
        <dbReference type="EC" id="2.1.1.63"/>
    </reaction>
</comment>
<dbReference type="HAMAP" id="MF_00772">
    <property type="entry name" value="OGT"/>
    <property type="match status" value="1"/>
</dbReference>
<evidence type="ECO:0000313" key="9">
    <source>
        <dbReference type="EMBL" id="OIR09806.1"/>
    </source>
</evidence>
<dbReference type="SUPFAM" id="SSF46767">
    <property type="entry name" value="Methylated DNA-protein cysteine methyltransferase, C-terminal domain"/>
    <property type="match status" value="1"/>
</dbReference>
<evidence type="ECO:0000256" key="4">
    <source>
        <dbReference type="ARBA" id="ARBA00022679"/>
    </source>
</evidence>
<reference evidence="9" key="1">
    <citation type="submission" date="2016-10" db="EMBL/GenBank/DDBJ databases">
        <title>Sequence of Gallionella enrichment culture.</title>
        <authorList>
            <person name="Poehlein A."/>
            <person name="Muehling M."/>
            <person name="Daniel R."/>
        </authorList>
    </citation>
    <scope>NUCLEOTIDE SEQUENCE</scope>
</reference>
<name>A0A1J5TCG8_9ZZZZ</name>
<dbReference type="InterPro" id="IPR023546">
    <property type="entry name" value="MGMT"/>
</dbReference>
<dbReference type="PROSITE" id="PS00374">
    <property type="entry name" value="MGMT"/>
    <property type="match status" value="1"/>
</dbReference>
<dbReference type="InterPro" id="IPR014048">
    <property type="entry name" value="MethylDNA_cys_MeTrfase_DNA-bd"/>
</dbReference>
<keyword evidence="5" id="KW-0227">DNA damage</keyword>
<keyword evidence="2" id="KW-0963">Cytoplasm</keyword>
<evidence type="ECO:0000256" key="6">
    <source>
        <dbReference type="ARBA" id="ARBA00023204"/>
    </source>
</evidence>
<dbReference type="Gene3D" id="1.10.10.10">
    <property type="entry name" value="Winged helix-like DNA-binding domain superfamily/Winged helix DNA-binding domain"/>
    <property type="match status" value="1"/>
</dbReference>
<evidence type="ECO:0000256" key="5">
    <source>
        <dbReference type="ARBA" id="ARBA00022763"/>
    </source>
</evidence>
<dbReference type="SUPFAM" id="SSF53155">
    <property type="entry name" value="Methylated DNA-protein cysteine methyltransferase domain"/>
    <property type="match status" value="1"/>
</dbReference>
<dbReference type="NCBIfam" id="TIGR00589">
    <property type="entry name" value="ogt"/>
    <property type="match status" value="1"/>
</dbReference>
<proteinExistence type="inferred from homology"/>
<dbReference type="PANTHER" id="PTHR10815">
    <property type="entry name" value="METHYLATED-DNA--PROTEIN-CYSTEINE METHYLTRANSFERASE"/>
    <property type="match status" value="1"/>
</dbReference>
<keyword evidence="4 9" id="KW-0808">Transferase</keyword>
<evidence type="ECO:0000256" key="3">
    <source>
        <dbReference type="ARBA" id="ARBA00022603"/>
    </source>
</evidence>
<evidence type="ECO:0000256" key="7">
    <source>
        <dbReference type="ARBA" id="ARBA00049348"/>
    </source>
</evidence>
<organism evidence="9">
    <name type="scientific">mine drainage metagenome</name>
    <dbReference type="NCBI Taxonomy" id="410659"/>
    <lineage>
        <taxon>unclassified sequences</taxon>
        <taxon>metagenomes</taxon>
        <taxon>ecological metagenomes</taxon>
    </lineage>
</organism>
<dbReference type="GO" id="GO:0032259">
    <property type="term" value="P:methylation"/>
    <property type="evidence" value="ECO:0007669"/>
    <property type="project" value="UniProtKB-KW"/>
</dbReference>
<dbReference type="FunFam" id="1.10.10.10:FF:000337">
    <property type="entry name" value="Methylated-DNA--protein-cysteine methyltransferase"/>
    <property type="match status" value="1"/>
</dbReference>
<keyword evidence="6" id="KW-0234">DNA repair</keyword>
<dbReference type="EMBL" id="MLJW01000025">
    <property type="protein sequence ID" value="OIR09806.1"/>
    <property type="molecule type" value="Genomic_DNA"/>
</dbReference>
<dbReference type="InterPro" id="IPR001497">
    <property type="entry name" value="MethylDNA_cys_MeTrfase_AS"/>
</dbReference>
<protein>
    <submittedName>
        <fullName evidence="9">Methylated-DNA--protein-cysteine methyltransferase</fullName>
        <ecNumber evidence="9">2.1.1.63</ecNumber>
    </submittedName>
</protein>
<accession>A0A1J5TCG8</accession>
<keyword evidence="3 9" id="KW-0489">Methyltransferase</keyword>
<evidence type="ECO:0000259" key="8">
    <source>
        <dbReference type="Pfam" id="PF01035"/>
    </source>
</evidence>
<comment type="catalytic activity">
    <reaction evidence="7">
        <text>a 6-O-methyl-2'-deoxyguanosine in DNA + L-cysteinyl-[protein] = S-methyl-L-cysteinyl-[protein] + a 2'-deoxyguanosine in DNA</text>
        <dbReference type="Rhea" id="RHEA:24000"/>
        <dbReference type="Rhea" id="RHEA-COMP:10131"/>
        <dbReference type="Rhea" id="RHEA-COMP:10132"/>
        <dbReference type="Rhea" id="RHEA-COMP:11367"/>
        <dbReference type="Rhea" id="RHEA-COMP:11368"/>
        <dbReference type="ChEBI" id="CHEBI:29950"/>
        <dbReference type="ChEBI" id="CHEBI:82612"/>
        <dbReference type="ChEBI" id="CHEBI:85445"/>
        <dbReference type="ChEBI" id="CHEBI:85448"/>
        <dbReference type="EC" id="2.1.1.63"/>
    </reaction>
</comment>
<evidence type="ECO:0000256" key="2">
    <source>
        <dbReference type="ARBA" id="ARBA00022490"/>
    </source>
</evidence>
<dbReference type="EC" id="2.1.1.63" evidence="9"/>
<dbReference type="AlphaFoldDB" id="A0A1J5TCG8"/>
<comment type="caution">
    <text evidence="9">The sequence shown here is derived from an EMBL/GenBank/DDBJ whole genome shotgun (WGS) entry which is preliminary data.</text>
</comment>
<dbReference type="GO" id="GO:0003908">
    <property type="term" value="F:methylated-DNA-[protein]-cysteine S-methyltransferase activity"/>
    <property type="evidence" value="ECO:0007669"/>
    <property type="project" value="UniProtKB-EC"/>
</dbReference>
<evidence type="ECO:0000256" key="1">
    <source>
        <dbReference type="ARBA" id="ARBA00001286"/>
    </source>
</evidence>
<dbReference type="GO" id="GO:0006281">
    <property type="term" value="P:DNA repair"/>
    <property type="evidence" value="ECO:0007669"/>
    <property type="project" value="UniProtKB-KW"/>
</dbReference>
<dbReference type="InterPro" id="IPR036217">
    <property type="entry name" value="MethylDNA_cys_MeTrfase_DNAb"/>
</dbReference>